<protein>
    <submittedName>
        <fullName evidence="1">Uncharacterized protein</fullName>
    </submittedName>
</protein>
<dbReference type="RefSeq" id="WP_073222287.1">
    <property type="nucleotide sequence ID" value="NZ_FNNS01000048.1"/>
</dbReference>
<gene>
    <name evidence="1" type="ORF">SAMN04487908_1532</name>
</gene>
<dbReference type="AlphaFoldDB" id="A0A1M6PML4"/>
<sequence length="131" mass="15098">MKLLKVFGFAVMMLCNSCEEFDTMTSTEFVVNGIEAGFNGVVVKKISYRENVPPVQALLKNGDTVFTNNLLIIQKLETGDSVIKKSNDNIIRVYKGNELKFESYFMYISERVRNSAYFPKQWVKKWPDTTF</sequence>
<name>A0A1M6PML4_9FLAO</name>
<evidence type="ECO:0000313" key="1">
    <source>
        <dbReference type="EMBL" id="SHK09152.1"/>
    </source>
</evidence>
<dbReference type="Proteomes" id="UP000184172">
    <property type="component" value="Unassembled WGS sequence"/>
</dbReference>
<accession>A0A1M6PML4</accession>
<organism evidence="1 2">
    <name type="scientific">Aequorivita viscosa</name>
    <dbReference type="NCBI Taxonomy" id="797419"/>
    <lineage>
        <taxon>Bacteria</taxon>
        <taxon>Pseudomonadati</taxon>
        <taxon>Bacteroidota</taxon>
        <taxon>Flavobacteriia</taxon>
        <taxon>Flavobacteriales</taxon>
        <taxon>Flavobacteriaceae</taxon>
        <taxon>Aequorivita</taxon>
    </lineage>
</organism>
<proteinExistence type="predicted"/>
<keyword evidence="2" id="KW-1185">Reference proteome</keyword>
<reference evidence="2" key="1">
    <citation type="submission" date="2016-11" db="EMBL/GenBank/DDBJ databases">
        <authorList>
            <person name="Varghese N."/>
            <person name="Submissions S."/>
        </authorList>
    </citation>
    <scope>NUCLEOTIDE SEQUENCE [LARGE SCALE GENOMIC DNA]</scope>
    <source>
        <strain evidence="2">DSM 26349</strain>
    </source>
</reference>
<evidence type="ECO:0000313" key="2">
    <source>
        <dbReference type="Proteomes" id="UP000184172"/>
    </source>
</evidence>
<dbReference type="EMBL" id="FQYV01000053">
    <property type="protein sequence ID" value="SHK09152.1"/>
    <property type="molecule type" value="Genomic_DNA"/>
</dbReference>